<accession>A0ABQ8JJJ0</accession>
<reference evidence="1 2" key="1">
    <citation type="journal article" date="2018" name="J. Allergy Clin. Immunol.">
        <title>High-quality assembly of Dermatophagoides pteronyssinus genome and transcriptome reveals a wide range of novel allergens.</title>
        <authorList>
            <person name="Liu X.Y."/>
            <person name="Yang K.Y."/>
            <person name="Wang M.Q."/>
            <person name="Kwok J.S."/>
            <person name="Zeng X."/>
            <person name="Yang Z."/>
            <person name="Xiao X.J."/>
            <person name="Lau C.P."/>
            <person name="Li Y."/>
            <person name="Huang Z.M."/>
            <person name="Ba J.G."/>
            <person name="Yim A.K."/>
            <person name="Ouyang C.Y."/>
            <person name="Ngai S.M."/>
            <person name="Chan T.F."/>
            <person name="Leung E.L."/>
            <person name="Liu L."/>
            <person name="Liu Z.G."/>
            <person name="Tsui S.K."/>
        </authorList>
    </citation>
    <scope>NUCLEOTIDE SEQUENCE [LARGE SCALE GENOMIC DNA]</scope>
    <source>
        <strain evidence="1">Derp</strain>
    </source>
</reference>
<name>A0ABQ8JJJ0_DERPT</name>
<proteinExistence type="predicted"/>
<gene>
    <name evidence="1" type="ORF">DERP_003409</name>
</gene>
<protein>
    <submittedName>
        <fullName evidence="1">Uncharacterized protein</fullName>
    </submittedName>
</protein>
<keyword evidence="2" id="KW-1185">Reference proteome</keyword>
<sequence>MKCCYLFAHHIDGDNEIFGSGIPDAGQSIRIDCPNFPVMLTGSVTKYGGILSFTVSKHNKLGSISINEI</sequence>
<dbReference type="Proteomes" id="UP000887458">
    <property type="component" value="Unassembled WGS sequence"/>
</dbReference>
<evidence type="ECO:0000313" key="1">
    <source>
        <dbReference type="EMBL" id="KAH9422729.1"/>
    </source>
</evidence>
<evidence type="ECO:0000313" key="2">
    <source>
        <dbReference type="Proteomes" id="UP000887458"/>
    </source>
</evidence>
<comment type="caution">
    <text evidence="1">The sequence shown here is derived from an EMBL/GenBank/DDBJ whole genome shotgun (WGS) entry which is preliminary data.</text>
</comment>
<organism evidence="1 2">
    <name type="scientific">Dermatophagoides pteronyssinus</name>
    <name type="common">European house dust mite</name>
    <dbReference type="NCBI Taxonomy" id="6956"/>
    <lineage>
        <taxon>Eukaryota</taxon>
        <taxon>Metazoa</taxon>
        <taxon>Ecdysozoa</taxon>
        <taxon>Arthropoda</taxon>
        <taxon>Chelicerata</taxon>
        <taxon>Arachnida</taxon>
        <taxon>Acari</taxon>
        <taxon>Acariformes</taxon>
        <taxon>Sarcoptiformes</taxon>
        <taxon>Astigmata</taxon>
        <taxon>Psoroptidia</taxon>
        <taxon>Analgoidea</taxon>
        <taxon>Pyroglyphidae</taxon>
        <taxon>Dermatophagoidinae</taxon>
        <taxon>Dermatophagoides</taxon>
    </lineage>
</organism>
<reference evidence="1 2" key="2">
    <citation type="journal article" date="2022" name="Mol. Biol. Evol.">
        <title>Comparative Genomics Reveals Insights into the Divergent Evolution of Astigmatic Mites and Household Pest Adaptations.</title>
        <authorList>
            <person name="Xiong Q."/>
            <person name="Wan A.T."/>
            <person name="Liu X."/>
            <person name="Fung C.S."/>
            <person name="Xiao X."/>
            <person name="Malainual N."/>
            <person name="Hou J."/>
            <person name="Wang L."/>
            <person name="Wang M."/>
            <person name="Yang K.Y."/>
            <person name="Cui Y."/>
            <person name="Leung E.L."/>
            <person name="Nong W."/>
            <person name="Shin S.K."/>
            <person name="Au S.W."/>
            <person name="Jeong K.Y."/>
            <person name="Chew F.T."/>
            <person name="Hui J.H."/>
            <person name="Leung T.F."/>
            <person name="Tungtrongchitr A."/>
            <person name="Zhong N."/>
            <person name="Liu Z."/>
            <person name="Tsui S.K."/>
        </authorList>
    </citation>
    <scope>NUCLEOTIDE SEQUENCE [LARGE SCALE GENOMIC DNA]</scope>
    <source>
        <strain evidence="1">Derp</strain>
    </source>
</reference>
<dbReference type="EMBL" id="NJHN03000036">
    <property type="protein sequence ID" value="KAH9422729.1"/>
    <property type="molecule type" value="Genomic_DNA"/>
</dbReference>